<feature type="domain" description="Ig-like" evidence="2">
    <location>
        <begin position="108"/>
        <end position="184"/>
    </location>
</feature>
<dbReference type="SMART" id="SM00408">
    <property type="entry name" value="IGc2"/>
    <property type="match status" value="1"/>
</dbReference>
<organism evidence="3 4">
    <name type="scientific">Porites lobata</name>
    <dbReference type="NCBI Taxonomy" id="104759"/>
    <lineage>
        <taxon>Eukaryota</taxon>
        <taxon>Metazoa</taxon>
        <taxon>Cnidaria</taxon>
        <taxon>Anthozoa</taxon>
        <taxon>Hexacorallia</taxon>
        <taxon>Scleractinia</taxon>
        <taxon>Fungiina</taxon>
        <taxon>Poritidae</taxon>
        <taxon>Porites</taxon>
    </lineage>
</organism>
<dbReference type="InterPro" id="IPR036179">
    <property type="entry name" value="Ig-like_dom_sf"/>
</dbReference>
<dbReference type="Pfam" id="PF00058">
    <property type="entry name" value="Ldl_recept_b"/>
    <property type="match status" value="1"/>
</dbReference>
<dbReference type="SUPFAM" id="SSF48726">
    <property type="entry name" value="Immunoglobulin"/>
    <property type="match status" value="1"/>
</dbReference>
<dbReference type="PANTHER" id="PTHR46513">
    <property type="entry name" value="VITELLOGENIN RECEPTOR-LIKE PROTEIN-RELATED-RELATED"/>
    <property type="match status" value="1"/>
</dbReference>
<dbReference type="SMART" id="SM00135">
    <property type="entry name" value="LY"/>
    <property type="match status" value="4"/>
</dbReference>
<gene>
    <name evidence="3" type="ORF">PLOB_00043930</name>
</gene>
<dbReference type="Gene3D" id="2.120.10.30">
    <property type="entry name" value="TolB, C-terminal domain"/>
    <property type="match status" value="1"/>
</dbReference>
<dbReference type="Pfam" id="PF13927">
    <property type="entry name" value="Ig_3"/>
    <property type="match status" value="1"/>
</dbReference>
<name>A0ABN8PLG6_9CNID</name>
<evidence type="ECO:0000313" key="4">
    <source>
        <dbReference type="Proteomes" id="UP001159405"/>
    </source>
</evidence>
<evidence type="ECO:0000256" key="1">
    <source>
        <dbReference type="PROSITE-ProRule" id="PRU00461"/>
    </source>
</evidence>
<protein>
    <recommendedName>
        <fullName evidence="2">Ig-like domain-containing protein</fullName>
    </recommendedName>
</protein>
<dbReference type="InterPro" id="IPR011042">
    <property type="entry name" value="6-blade_b-propeller_TolB-like"/>
</dbReference>
<comment type="caution">
    <text evidence="3">The sequence shown here is derived from an EMBL/GenBank/DDBJ whole genome shotgun (WGS) entry which is preliminary data.</text>
</comment>
<keyword evidence="4" id="KW-1185">Reference proteome</keyword>
<dbReference type="PANTHER" id="PTHR46513:SF13">
    <property type="entry name" value="EGF-LIKE DOMAIN-CONTAINING PROTEIN"/>
    <property type="match status" value="1"/>
</dbReference>
<accession>A0ABN8PLG6</accession>
<dbReference type="Gene3D" id="2.60.40.10">
    <property type="entry name" value="Immunoglobulins"/>
    <property type="match status" value="1"/>
</dbReference>
<dbReference type="InterPro" id="IPR013783">
    <property type="entry name" value="Ig-like_fold"/>
</dbReference>
<dbReference type="InterPro" id="IPR003599">
    <property type="entry name" value="Ig_sub"/>
</dbReference>
<feature type="repeat" description="LDL-receptor class B" evidence="1">
    <location>
        <begin position="358"/>
        <end position="401"/>
    </location>
</feature>
<proteinExistence type="predicted"/>
<dbReference type="InterPro" id="IPR000033">
    <property type="entry name" value="LDLR_classB_rpt"/>
</dbReference>
<dbReference type="SMART" id="SM00409">
    <property type="entry name" value="IG"/>
    <property type="match status" value="1"/>
</dbReference>
<dbReference type="SUPFAM" id="SSF63825">
    <property type="entry name" value="YWTD domain"/>
    <property type="match status" value="1"/>
</dbReference>
<dbReference type="InterPro" id="IPR050778">
    <property type="entry name" value="Cueball_EGF_LRP_Nidogen"/>
</dbReference>
<dbReference type="EMBL" id="CALNXK010000073">
    <property type="protein sequence ID" value="CAH3144365.1"/>
    <property type="molecule type" value="Genomic_DNA"/>
</dbReference>
<dbReference type="Proteomes" id="UP001159405">
    <property type="component" value="Unassembled WGS sequence"/>
</dbReference>
<dbReference type="PROSITE" id="PS51120">
    <property type="entry name" value="LDLRB"/>
    <property type="match status" value="1"/>
</dbReference>
<dbReference type="PROSITE" id="PS50835">
    <property type="entry name" value="IG_LIKE"/>
    <property type="match status" value="1"/>
</dbReference>
<sequence>MDMIACSFDLHGQTQLFLSGKEVLLRKPTKNERGDKTPLTLLQAPRYSFYFVSKDQPVKLTWEATDVCKIQITCNGDKFNEGDGRALRETFLFRNFGKVKSHHVVYANATVILLCKPPMGYPPPNITWYKNGEPLFFCCGRSLRDSAKTLVIKSVSKNDSGDYQCVALNMAARRQGPMITLKVRGATVEVRKKNVSASDCNKSKVKCYGEAADGYKNGSNKSASWASYSPMLIVGKEDEIVTYELQNNSWTRRSLFPAKDVAGLECAHDKRHIYWSDRKEINELSLATTLREISPFHLDRLNPAASPNSLAFNWIGYQLYWIDAKDIYLGDLRNWRIVRLIEGKLDIPKAIALSPSDGFIYWAVWGQVPKIMRARLDGTERKELINKGITFPQALALDESNRRLFWAGTDETKSQGIIEWVSLDGLNRNVTFRSPGYCPYSLDIYEGFVYWADRRKKAILRISSRGGEEEMVITGLKKPVGVKFCQERTEFENNHGSPCDQNNGGCDYLCVNLHFSKGPRCMYQKDMNLKGDGKTCEKGE</sequence>
<dbReference type="InterPro" id="IPR003598">
    <property type="entry name" value="Ig_sub2"/>
</dbReference>
<dbReference type="InterPro" id="IPR007110">
    <property type="entry name" value="Ig-like_dom"/>
</dbReference>
<reference evidence="3 4" key="1">
    <citation type="submission" date="2022-05" db="EMBL/GenBank/DDBJ databases">
        <authorList>
            <consortium name="Genoscope - CEA"/>
            <person name="William W."/>
        </authorList>
    </citation>
    <scope>NUCLEOTIDE SEQUENCE [LARGE SCALE GENOMIC DNA]</scope>
</reference>
<evidence type="ECO:0000313" key="3">
    <source>
        <dbReference type="EMBL" id="CAH3144365.1"/>
    </source>
</evidence>
<evidence type="ECO:0000259" key="2">
    <source>
        <dbReference type="PROSITE" id="PS50835"/>
    </source>
</evidence>